<comment type="caution">
    <text evidence="4">The sequence shown here is derived from an EMBL/GenBank/DDBJ whole genome shotgun (WGS) entry which is preliminary data.</text>
</comment>
<protein>
    <submittedName>
        <fullName evidence="4">Valine--tRNA ligase</fullName>
    </submittedName>
</protein>
<keyword evidence="2" id="KW-0067">ATP-binding</keyword>
<dbReference type="InterPro" id="IPR037118">
    <property type="entry name" value="Val-tRNA_synth_C_sf"/>
</dbReference>
<dbReference type="Proteomes" id="UP001597053">
    <property type="component" value="Unassembled WGS sequence"/>
</dbReference>
<evidence type="ECO:0000256" key="1">
    <source>
        <dbReference type="ARBA" id="ARBA00022741"/>
    </source>
</evidence>
<organism evidence="4 5">
    <name type="scientific">Micromonospora azadirachtae</name>
    <dbReference type="NCBI Taxonomy" id="1970735"/>
    <lineage>
        <taxon>Bacteria</taxon>
        <taxon>Bacillati</taxon>
        <taxon>Actinomycetota</taxon>
        <taxon>Actinomycetes</taxon>
        <taxon>Micromonosporales</taxon>
        <taxon>Micromonosporaceae</taxon>
        <taxon>Micromonospora</taxon>
    </lineage>
</organism>
<accession>A0ABW3A888</accession>
<keyword evidence="1" id="KW-0547">Nucleotide-binding</keyword>
<dbReference type="Pfam" id="PF10458">
    <property type="entry name" value="Val_tRNA-synt_C"/>
    <property type="match status" value="1"/>
</dbReference>
<dbReference type="GO" id="GO:0016874">
    <property type="term" value="F:ligase activity"/>
    <property type="evidence" value="ECO:0007669"/>
    <property type="project" value="UniProtKB-KW"/>
</dbReference>
<dbReference type="InterPro" id="IPR010978">
    <property type="entry name" value="tRNA-bd_arm"/>
</dbReference>
<evidence type="ECO:0000313" key="5">
    <source>
        <dbReference type="Proteomes" id="UP001597053"/>
    </source>
</evidence>
<proteinExistence type="predicted"/>
<feature type="non-terminal residue" evidence="4">
    <location>
        <position position="1"/>
    </location>
</feature>
<keyword evidence="5" id="KW-1185">Reference proteome</keyword>
<dbReference type="InterPro" id="IPR019499">
    <property type="entry name" value="Val-tRNA_synth_tRNA-bd"/>
</dbReference>
<keyword evidence="4" id="KW-0436">Ligase</keyword>
<dbReference type="SUPFAM" id="SSF46589">
    <property type="entry name" value="tRNA-binding arm"/>
    <property type="match status" value="1"/>
</dbReference>
<evidence type="ECO:0000256" key="2">
    <source>
        <dbReference type="ARBA" id="ARBA00022840"/>
    </source>
</evidence>
<name>A0ABW3A888_9ACTN</name>
<feature type="domain" description="Valyl-tRNA synthetase tRNA-binding arm" evidence="3">
    <location>
        <begin position="53"/>
        <end position="117"/>
    </location>
</feature>
<reference evidence="5" key="1">
    <citation type="journal article" date="2019" name="Int. J. Syst. Evol. Microbiol.">
        <title>The Global Catalogue of Microorganisms (GCM) 10K type strain sequencing project: providing services to taxonomists for standard genome sequencing and annotation.</title>
        <authorList>
            <consortium name="The Broad Institute Genomics Platform"/>
            <consortium name="The Broad Institute Genome Sequencing Center for Infectious Disease"/>
            <person name="Wu L."/>
            <person name="Ma J."/>
        </authorList>
    </citation>
    <scope>NUCLEOTIDE SEQUENCE [LARGE SCALE GENOMIC DNA]</scope>
    <source>
        <strain evidence="5">JCM 32148</strain>
    </source>
</reference>
<gene>
    <name evidence="4" type="ORF">ACFQZ8_22895</name>
</gene>
<evidence type="ECO:0000313" key="4">
    <source>
        <dbReference type="EMBL" id="MFD0786754.1"/>
    </source>
</evidence>
<sequence>RLDGLVPAGIAAHEPLIRSLVRLDPADADFQASATLAMPGGVSVALDTRGSIDVAAERARLTKDRSAAEKEAAQARAKLDNPAFVGKAPEHVVAKIRERLAVAEADLVRVDAALEALPS</sequence>
<dbReference type="EMBL" id="JBHTHM010001550">
    <property type="protein sequence ID" value="MFD0786754.1"/>
    <property type="molecule type" value="Genomic_DNA"/>
</dbReference>
<dbReference type="Gene3D" id="1.10.287.380">
    <property type="entry name" value="Valyl-tRNA synthetase, C-terminal domain"/>
    <property type="match status" value="1"/>
</dbReference>
<evidence type="ECO:0000259" key="3">
    <source>
        <dbReference type="Pfam" id="PF10458"/>
    </source>
</evidence>